<sequence>MAQWLSADQEVTVRFPPCPLRLGSFLTAILFSSSVFVPVCAPSSTALPASPASVRLSLPAWRTPRAGTSVGLLAVVVTVCGVALVAVFLFLFWKLRWTPWRNKETSSPSSAKAPSSRGAMADKLKDPSTLGFLEAAVKISHTSPDIPAEVQMSVREHIVRHTRLQRQTTEPASSTR</sequence>
<keyword evidence="2" id="KW-0472">Membrane</keyword>
<keyword evidence="2" id="KW-1133">Transmembrane helix</keyword>
<keyword evidence="2" id="KW-0812">Transmembrane</keyword>
<evidence type="ECO:0000313" key="4">
    <source>
        <dbReference type="Proteomes" id="UP001177744"/>
    </source>
</evidence>
<evidence type="ECO:0000256" key="2">
    <source>
        <dbReference type="SAM" id="Phobius"/>
    </source>
</evidence>
<name>A0AA40HCY2_CNENI</name>
<comment type="caution">
    <text evidence="3">The sequence shown here is derived from an EMBL/GenBank/DDBJ whole genome shotgun (WGS) entry which is preliminary data.</text>
</comment>
<evidence type="ECO:0000256" key="1">
    <source>
        <dbReference type="SAM" id="MobiDB-lite"/>
    </source>
</evidence>
<organism evidence="3 4">
    <name type="scientific">Cnephaeus nilssonii</name>
    <name type="common">Northern bat</name>
    <name type="synonym">Eptesicus nilssonii</name>
    <dbReference type="NCBI Taxonomy" id="3371016"/>
    <lineage>
        <taxon>Eukaryota</taxon>
        <taxon>Metazoa</taxon>
        <taxon>Chordata</taxon>
        <taxon>Craniata</taxon>
        <taxon>Vertebrata</taxon>
        <taxon>Euteleostomi</taxon>
        <taxon>Mammalia</taxon>
        <taxon>Eutheria</taxon>
        <taxon>Laurasiatheria</taxon>
        <taxon>Chiroptera</taxon>
        <taxon>Yangochiroptera</taxon>
        <taxon>Vespertilionidae</taxon>
        <taxon>Cnephaeus</taxon>
    </lineage>
</organism>
<proteinExistence type="predicted"/>
<protein>
    <submittedName>
        <fullName evidence="3">Uncharacterized protein</fullName>
    </submittedName>
</protein>
<reference evidence="3" key="1">
    <citation type="submission" date="2023-06" db="EMBL/GenBank/DDBJ databases">
        <title>Reference genome for the Northern bat (Eptesicus nilssonii), a most northern bat species.</title>
        <authorList>
            <person name="Laine V.N."/>
            <person name="Pulliainen A.T."/>
            <person name="Lilley T.M."/>
        </authorList>
    </citation>
    <scope>NUCLEOTIDE SEQUENCE</scope>
    <source>
        <strain evidence="3">BLF_Eptnil</strain>
        <tissue evidence="3">Kidney</tissue>
    </source>
</reference>
<accession>A0AA40HCY2</accession>
<dbReference type="Proteomes" id="UP001177744">
    <property type="component" value="Unassembled WGS sequence"/>
</dbReference>
<evidence type="ECO:0000313" key="3">
    <source>
        <dbReference type="EMBL" id="KAK1328959.1"/>
    </source>
</evidence>
<dbReference type="AlphaFoldDB" id="A0AA40HCY2"/>
<feature type="transmembrane region" description="Helical" evidence="2">
    <location>
        <begin position="24"/>
        <end position="49"/>
    </location>
</feature>
<feature type="region of interest" description="Disordered" evidence="1">
    <location>
        <begin position="102"/>
        <end position="121"/>
    </location>
</feature>
<feature type="transmembrane region" description="Helical" evidence="2">
    <location>
        <begin position="69"/>
        <end position="93"/>
    </location>
</feature>
<feature type="compositionally biased region" description="Low complexity" evidence="1">
    <location>
        <begin position="106"/>
        <end position="116"/>
    </location>
</feature>
<gene>
    <name evidence="3" type="ORF">QTO34_011129</name>
</gene>
<keyword evidence="4" id="KW-1185">Reference proteome</keyword>
<dbReference type="EMBL" id="JAULJE010000022">
    <property type="protein sequence ID" value="KAK1328959.1"/>
    <property type="molecule type" value="Genomic_DNA"/>
</dbReference>